<dbReference type="Proteomes" id="UP001164459">
    <property type="component" value="Chromosome"/>
</dbReference>
<evidence type="ECO:0008006" key="3">
    <source>
        <dbReference type="Google" id="ProtNLM"/>
    </source>
</evidence>
<reference evidence="1" key="1">
    <citation type="submission" date="2022-11" db="EMBL/GenBank/DDBJ databases">
        <title>Minimal conservation of predation-associated metabolite biosynthetic gene clusters underscores biosynthetic potential of Myxococcota including descriptions for ten novel species: Archangium lansinium sp. nov., Myxococcus landrumus sp. nov., Nannocystis bai.</title>
        <authorList>
            <person name="Ahearne A."/>
            <person name="Stevens C."/>
            <person name="Dowd S."/>
        </authorList>
    </citation>
    <scope>NUCLEOTIDE SEQUENCE</scope>
    <source>
        <strain evidence="1">Fl3</strain>
    </source>
</reference>
<evidence type="ECO:0000313" key="1">
    <source>
        <dbReference type="EMBL" id="WAS96177.1"/>
    </source>
</evidence>
<name>A0ABY7HA79_9BACT</name>
<evidence type="ECO:0000313" key="2">
    <source>
        <dbReference type="Proteomes" id="UP001164459"/>
    </source>
</evidence>
<gene>
    <name evidence="1" type="ORF">O0S08_08440</name>
</gene>
<sequence>MVPLTAPVVICPLVLSGPGSLVGASVVVGAGSPEVDVVCAGADVEPMTSVALSFGVVIAGDESSPHACAPKIATPPIATFAKSRPNRIAETVSPRRIWW</sequence>
<dbReference type="EMBL" id="CP114040">
    <property type="protein sequence ID" value="WAS96177.1"/>
    <property type="molecule type" value="Genomic_DNA"/>
</dbReference>
<dbReference type="RefSeq" id="WP_269038518.1">
    <property type="nucleotide sequence ID" value="NZ_CP114040.1"/>
</dbReference>
<organism evidence="1 2">
    <name type="scientific">Nannocystis punicea</name>
    <dbReference type="NCBI Taxonomy" id="2995304"/>
    <lineage>
        <taxon>Bacteria</taxon>
        <taxon>Pseudomonadati</taxon>
        <taxon>Myxococcota</taxon>
        <taxon>Polyangia</taxon>
        <taxon>Nannocystales</taxon>
        <taxon>Nannocystaceae</taxon>
        <taxon>Nannocystis</taxon>
    </lineage>
</organism>
<keyword evidence="2" id="KW-1185">Reference proteome</keyword>
<accession>A0ABY7HA79</accession>
<proteinExistence type="predicted"/>
<protein>
    <recommendedName>
        <fullName evidence="3">Secreted protein</fullName>
    </recommendedName>
</protein>